<evidence type="ECO:0000256" key="3">
    <source>
        <dbReference type="ARBA" id="ARBA00022722"/>
    </source>
</evidence>
<feature type="compositionally biased region" description="Basic and acidic residues" evidence="9">
    <location>
        <begin position="147"/>
        <end position="188"/>
    </location>
</feature>
<keyword evidence="6 8" id="KW-0862">Zinc</keyword>
<dbReference type="PANTHER" id="PTHR12814:SF2">
    <property type="entry name" value="RNA-BINDING PROTEIN NOB1"/>
    <property type="match status" value="1"/>
</dbReference>
<dbReference type="PIRSF" id="PIRSF037125">
    <property type="entry name" value="D-site_20S_pre-rRNA_nuclease"/>
    <property type="match status" value="1"/>
</dbReference>
<feature type="domain" description="Nin one binding (NOB1) Zn-ribbon-like" evidence="10">
    <location>
        <begin position="303"/>
        <end position="374"/>
    </location>
</feature>
<sequence length="453" mass="50758">MEKVQHVVADAGAFIRDAPLRNIGEKIYSLPEVVNEIKDKATKQRLQVLPYQIIFKQPSSESIGYVSDFARKTGDYRSLSAVDLKVMALTYQLEKEYVGTDHIKSAPEKKVEWNSSRRLLEKPTDIAGFYLKSDKTSSRTTSECVSETDRSHDADIDKGIVTSHDSDSQSHDTDIKAEGTVNKPHDTDIENETSTSNEKQEILKTNESDKTDNGNEKVVIEIKEQSDNALQEESDEESEDNQDDDDGDGWITPANIREIKEKMGNVNTEMANVAVGCLTTDFAIQNVLIQMGLNVISVDGMLIKKAKSYVLRCFACMKLTTTVTKQFCPWCGNNTLQKVSMTVEEDGSIKYFLSRRKPVSTRGTKFALPMPKGGKHGNNPILFEDQPVPQQRLSKKARQRMDVFDPDYVAGSSPFLVNDITSRASQLGIRSGGNQGFKKRNPNEVKKHYGRRK</sequence>
<keyword evidence="5" id="KW-0378">Hydrolase</keyword>
<comment type="subcellular location">
    <subcellularLocation>
        <location evidence="1 8">Nucleus</location>
    </subcellularLocation>
</comment>
<evidence type="ECO:0000256" key="6">
    <source>
        <dbReference type="ARBA" id="ARBA00022833"/>
    </source>
</evidence>
<protein>
    <recommendedName>
        <fullName evidence="8">RNA-binding protein NOB1</fullName>
    </recommendedName>
</protein>
<name>A0ABQ9F754_TEGGR</name>
<dbReference type="InterPro" id="IPR039907">
    <property type="entry name" value="NOB1"/>
</dbReference>
<feature type="region of interest" description="Disordered" evidence="9">
    <location>
        <begin position="138"/>
        <end position="252"/>
    </location>
</feature>
<dbReference type="InterPro" id="IPR017117">
    <property type="entry name" value="Nob1_euk"/>
</dbReference>
<feature type="domain" description="Ribonuclease PIN" evidence="11">
    <location>
        <begin position="7"/>
        <end position="93"/>
    </location>
</feature>
<feature type="compositionally biased region" description="Acidic residues" evidence="9">
    <location>
        <begin position="230"/>
        <end position="248"/>
    </location>
</feature>
<gene>
    <name evidence="12" type="ORF">KUTeg_009246</name>
</gene>
<evidence type="ECO:0000313" key="13">
    <source>
        <dbReference type="Proteomes" id="UP001217089"/>
    </source>
</evidence>
<dbReference type="CDD" id="cd09876">
    <property type="entry name" value="PIN_Nob1-like"/>
    <property type="match status" value="1"/>
</dbReference>
<dbReference type="InterPro" id="IPR014881">
    <property type="entry name" value="NOB1_Zn-bd"/>
</dbReference>
<evidence type="ECO:0000256" key="5">
    <source>
        <dbReference type="ARBA" id="ARBA00022801"/>
    </source>
</evidence>
<dbReference type="SUPFAM" id="SSF144206">
    <property type="entry name" value="NOB1 zinc finger-like"/>
    <property type="match status" value="1"/>
</dbReference>
<dbReference type="Pfam" id="PF08772">
    <property type="entry name" value="Zn_ribbon_NOB1"/>
    <property type="match status" value="1"/>
</dbReference>
<evidence type="ECO:0000256" key="2">
    <source>
        <dbReference type="ARBA" id="ARBA00005858"/>
    </source>
</evidence>
<dbReference type="Pfam" id="PF17146">
    <property type="entry name" value="PIN_6"/>
    <property type="match status" value="1"/>
</dbReference>
<evidence type="ECO:0000259" key="11">
    <source>
        <dbReference type="Pfam" id="PF17146"/>
    </source>
</evidence>
<keyword evidence="7 8" id="KW-0539">Nucleus</keyword>
<evidence type="ECO:0000256" key="9">
    <source>
        <dbReference type="SAM" id="MobiDB-lite"/>
    </source>
</evidence>
<comment type="function">
    <text evidence="8">May play a role in mRNA degradation.</text>
</comment>
<dbReference type="Gene3D" id="6.20.210.10">
    <property type="entry name" value="Nin one binding (NOB1), Zn-ribbon-like"/>
    <property type="match status" value="1"/>
</dbReference>
<accession>A0ABQ9F754</accession>
<keyword evidence="4 8" id="KW-0479">Metal-binding</keyword>
<organism evidence="12 13">
    <name type="scientific">Tegillarca granosa</name>
    <name type="common">Malaysian cockle</name>
    <name type="synonym">Anadara granosa</name>
    <dbReference type="NCBI Taxonomy" id="220873"/>
    <lineage>
        <taxon>Eukaryota</taxon>
        <taxon>Metazoa</taxon>
        <taxon>Spiralia</taxon>
        <taxon>Lophotrochozoa</taxon>
        <taxon>Mollusca</taxon>
        <taxon>Bivalvia</taxon>
        <taxon>Autobranchia</taxon>
        <taxon>Pteriomorphia</taxon>
        <taxon>Arcoida</taxon>
        <taxon>Arcoidea</taxon>
        <taxon>Arcidae</taxon>
        <taxon>Tegillarca</taxon>
    </lineage>
</organism>
<evidence type="ECO:0000256" key="1">
    <source>
        <dbReference type="ARBA" id="ARBA00004123"/>
    </source>
</evidence>
<evidence type="ECO:0000256" key="8">
    <source>
        <dbReference type="PIRNR" id="PIRNR037125"/>
    </source>
</evidence>
<dbReference type="EMBL" id="JARBDR010000409">
    <property type="protein sequence ID" value="KAJ8313205.1"/>
    <property type="molecule type" value="Genomic_DNA"/>
</dbReference>
<dbReference type="PANTHER" id="PTHR12814">
    <property type="entry name" value="RNA-BINDING PROTEIN NOB1"/>
    <property type="match status" value="1"/>
</dbReference>
<evidence type="ECO:0000256" key="7">
    <source>
        <dbReference type="ARBA" id="ARBA00023242"/>
    </source>
</evidence>
<dbReference type="Proteomes" id="UP001217089">
    <property type="component" value="Unassembled WGS sequence"/>
</dbReference>
<reference evidence="12 13" key="1">
    <citation type="submission" date="2022-12" db="EMBL/GenBank/DDBJ databases">
        <title>Chromosome-level genome of Tegillarca granosa.</title>
        <authorList>
            <person name="Kim J."/>
        </authorList>
    </citation>
    <scope>NUCLEOTIDE SEQUENCE [LARGE SCALE GENOMIC DNA]</scope>
    <source>
        <strain evidence="12">Teg-2019</strain>
        <tissue evidence="12">Adductor muscle</tissue>
    </source>
</reference>
<comment type="caution">
    <text evidence="12">The sequence shown here is derived from an EMBL/GenBank/DDBJ whole genome shotgun (WGS) entry which is preliminary data.</text>
</comment>
<keyword evidence="13" id="KW-1185">Reference proteome</keyword>
<feature type="compositionally biased region" description="Basic and acidic residues" evidence="9">
    <location>
        <begin position="198"/>
        <end position="226"/>
    </location>
</feature>
<feature type="region of interest" description="Disordered" evidence="9">
    <location>
        <begin position="427"/>
        <end position="453"/>
    </location>
</feature>
<evidence type="ECO:0000313" key="12">
    <source>
        <dbReference type="EMBL" id="KAJ8313205.1"/>
    </source>
</evidence>
<keyword evidence="3" id="KW-0540">Nuclease</keyword>
<proteinExistence type="inferred from homology"/>
<dbReference type="InterPro" id="IPR036283">
    <property type="entry name" value="NOB1_Zf-like_sf"/>
</dbReference>
<dbReference type="Gene3D" id="3.40.50.1010">
    <property type="entry name" value="5'-nuclease"/>
    <property type="match status" value="1"/>
</dbReference>
<dbReference type="InterPro" id="IPR033411">
    <property type="entry name" value="Ribonuclease_PIN"/>
</dbReference>
<evidence type="ECO:0000256" key="4">
    <source>
        <dbReference type="ARBA" id="ARBA00022723"/>
    </source>
</evidence>
<evidence type="ECO:0000259" key="10">
    <source>
        <dbReference type="Pfam" id="PF08772"/>
    </source>
</evidence>
<comment type="similarity">
    <text evidence="2 8">Belongs to the NOB1 family.</text>
</comment>